<evidence type="ECO:0000256" key="4">
    <source>
        <dbReference type="ARBA" id="ARBA00023002"/>
    </source>
</evidence>
<dbReference type="VEuPathDB" id="ToxoDB:EPH_0001440"/>
<evidence type="ECO:0000313" key="9">
    <source>
        <dbReference type="Proteomes" id="UP000018201"/>
    </source>
</evidence>
<dbReference type="SMART" id="SM00702">
    <property type="entry name" value="P4Hc"/>
    <property type="match status" value="1"/>
</dbReference>
<keyword evidence="9" id="KW-1185">Reference proteome</keyword>
<feature type="compositionally biased region" description="Polar residues" evidence="6">
    <location>
        <begin position="41"/>
        <end position="54"/>
    </location>
</feature>
<dbReference type="PANTHER" id="PTHR10869">
    <property type="entry name" value="PROLYL 4-HYDROXYLASE ALPHA SUBUNIT"/>
    <property type="match status" value="1"/>
</dbReference>
<organism evidence="8 9">
    <name type="scientific">Eimeria praecox</name>
    <dbReference type="NCBI Taxonomy" id="51316"/>
    <lineage>
        <taxon>Eukaryota</taxon>
        <taxon>Sar</taxon>
        <taxon>Alveolata</taxon>
        <taxon>Apicomplexa</taxon>
        <taxon>Conoidasida</taxon>
        <taxon>Coccidia</taxon>
        <taxon>Eucoccidiorida</taxon>
        <taxon>Eimeriorina</taxon>
        <taxon>Eimeriidae</taxon>
        <taxon>Eimeria</taxon>
    </lineage>
</organism>
<proteinExistence type="predicted"/>
<comment type="cofactor">
    <cofactor evidence="1">
        <name>L-ascorbate</name>
        <dbReference type="ChEBI" id="CHEBI:38290"/>
    </cofactor>
</comment>
<keyword evidence="3" id="KW-0223">Dioxygenase</keyword>
<feature type="region of interest" description="Disordered" evidence="6">
    <location>
        <begin position="414"/>
        <end position="441"/>
    </location>
</feature>
<reference evidence="8" key="2">
    <citation type="submission" date="2013-10" db="EMBL/GenBank/DDBJ databases">
        <authorList>
            <person name="Aslett M."/>
        </authorList>
    </citation>
    <scope>NUCLEOTIDE SEQUENCE [LARGE SCALE GENOMIC DNA]</scope>
    <source>
        <strain evidence="8">Houghton</strain>
    </source>
</reference>
<gene>
    <name evidence="8" type="ORF">EPH_0001440</name>
</gene>
<feature type="compositionally biased region" description="Pro residues" evidence="6">
    <location>
        <begin position="355"/>
        <end position="367"/>
    </location>
</feature>
<reference evidence="8" key="1">
    <citation type="submission" date="2013-10" db="EMBL/GenBank/DDBJ databases">
        <title>Genomic analysis of the causative agents of coccidiosis in chickens.</title>
        <authorList>
            <person name="Reid A.J."/>
            <person name="Blake D."/>
            <person name="Billington K."/>
            <person name="Browne H."/>
            <person name="Dunn M."/>
            <person name="Hung S."/>
            <person name="Kawahara F."/>
            <person name="Miranda-Saavedra D."/>
            <person name="Mourier T."/>
            <person name="Nagra H."/>
            <person name="Otto T.D."/>
            <person name="Rawlings N."/>
            <person name="Sanchez A."/>
            <person name="Sanders M."/>
            <person name="Subramaniam C."/>
            <person name="Tay Y."/>
            <person name="Dear P."/>
            <person name="Doerig C."/>
            <person name="Gruber A."/>
            <person name="Parkinson J."/>
            <person name="Shirley M."/>
            <person name="Wan K.L."/>
            <person name="Berriman M."/>
            <person name="Tomley F."/>
            <person name="Pain A."/>
        </authorList>
    </citation>
    <scope>NUCLEOTIDE SEQUENCE [LARGE SCALE GENOMIC DNA]</scope>
    <source>
        <strain evidence="8">Houghton</strain>
    </source>
</reference>
<dbReference type="Gene3D" id="2.60.120.620">
    <property type="entry name" value="q2cbj1_9rhob like domain"/>
    <property type="match status" value="1"/>
</dbReference>
<keyword evidence="4" id="KW-0560">Oxidoreductase</keyword>
<feature type="domain" description="Prolyl 4-hydroxylase alpha subunit" evidence="7">
    <location>
        <begin position="133"/>
        <end position="346"/>
    </location>
</feature>
<evidence type="ECO:0000256" key="2">
    <source>
        <dbReference type="ARBA" id="ARBA00022723"/>
    </source>
</evidence>
<evidence type="ECO:0000259" key="7">
    <source>
        <dbReference type="SMART" id="SM00702"/>
    </source>
</evidence>
<sequence length="508" mass="54556">MNLAAAQTRGRLLGSKVEGRLNFETAYPASLGEAEGISLGTKGQQQQQERPLSSTEEKELPIGEAVPEGEHLRTLRVYTKSSSPSPPAAASGTGLSEATPTGAGAFANEGGTETAESCQGCREVRVLRVFRDPDVMIAPNLITKEQCLHLLELSDGKWTRSKTSIGMTSAPQTAYKTTESRTRTSYSVMLEEAQTPGVVSVELLACALAQMPLQHLESLVLVRYAEGEYFAEHHDGGFRPKTVLLYLNGLGKVADVKGKVNNRCNSSYRVALCTCVPASVTYLCKRDVEDGGYTHFTRLGLKIGPSQGSAALWSNVNTMGEMDFRTVHAGVAPTKGTKYVVNCFFNEAVVRHAKPPAPLPHPPPQGNPKPGKHLAGAEFPTAALSETDAAKCCALNANGRIPSCVEPAQRYLPQERQQQQREPNQVGESQHRAPGTETLGREQVGCPPATFLMHQQLCWQHEMPHLIAGGGGGAKLPASPSGLPVTGCPPAAWRTHAATHMPVDQRWV</sequence>
<protein>
    <submittedName>
        <fullName evidence="8">2OG-Fe(II) oxygenase family protein, putative</fullName>
    </submittedName>
</protein>
<evidence type="ECO:0000256" key="1">
    <source>
        <dbReference type="ARBA" id="ARBA00001961"/>
    </source>
</evidence>
<dbReference type="GO" id="GO:0005506">
    <property type="term" value="F:iron ion binding"/>
    <property type="evidence" value="ECO:0007669"/>
    <property type="project" value="InterPro"/>
</dbReference>
<evidence type="ECO:0000256" key="5">
    <source>
        <dbReference type="ARBA" id="ARBA00023004"/>
    </source>
</evidence>
<name>U6G1T7_9EIME</name>
<dbReference type="GO" id="GO:0004656">
    <property type="term" value="F:procollagen-proline 4-dioxygenase activity"/>
    <property type="evidence" value="ECO:0007669"/>
    <property type="project" value="TreeGrafter"/>
</dbReference>
<keyword evidence="2" id="KW-0479">Metal-binding</keyword>
<accession>U6G1T7</accession>
<dbReference type="InterPro" id="IPR045054">
    <property type="entry name" value="P4HA-like"/>
</dbReference>
<dbReference type="OrthoDB" id="347252at2759"/>
<dbReference type="GO" id="GO:0031418">
    <property type="term" value="F:L-ascorbic acid binding"/>
    <property type="evidence" value="ECO:0007669"/>
    <property type="project" value="InterPro"/>
</dbReference>
<evidence type="ECO:0000256" key="3">
    <source>
        <dbReference type="ARBA" id="ARBA00022964"/>
    </source>
</evidence>
<dbReference type="GO" id="GO:0005783">
    <property type="term" value="C:endoplasmic reticulum"/>
    <property type="evidence" value="ECO:0007669"/>
    <property type="project" value="TreeGrafter"/>
</dbReference>
<dbReference type="InterPro" id="IPR006620">
    <property type="entry name" value="Pro_4_hyd_alph"/>
</dbReference>
<feature type="region of interest" description="Disordered" evidence="6">
    <location>
        <begin position="39"/>
        <end position="114"/>
    </location>
</feature>
<dbReference type="PANTHER" id="PTHR10869:SF246">
    <property type="entry name" value="TRANSMEMBRANE PROLYL 4-HYDROXYLASE"/>
    <property type="match status" value="1"/>
</dbReference>
<evidence type="ECO:0000256" key="6">
    <source>
        <dbReference type="SAM" id="MobiDB-lite"/>
    </source>
</evidence>
<dbReference type="Proteomes" id="UP000018201">
    <property type="component" value="Unassembled WGS sequence"/>
</dbReference>
<evidence type="ECO:0000313" key="8">
    <source>
        <dbReference type="EMBL" id="CDI74095.1"/>
    </source>
</evidence>
<feature type="region of interest" description="Disordered" evidence="6">
    <location>
        <begin position="354"/>
        <end position="375"/>
    </location>
</feature>
<keyword evidence="5" id="KW-0408">Iron</keyword>
<dbReference type="EMBL" id="HG689702">
    <property type="protein sequence ID" value="CDI74095.1"/>
    <property type="molecule type" value="Genomic_DNA"/>
</dbReference>
<dbReference type="AlphaFoldDB" id="U6G1T7"/>
<feature type="compositionally biased region" description="Low complexity" evidence="6">
    <location>
        <begin position="414"/>
        <end position="423"/>
    </location>
</feature>